<dbReference type="Ensembl" id="ENSOABT00000015148.2">
    <property type="protein sequence ID" value="ENSOABP00000014681.1"/>
    <property type="gene ID" value="ENSOABG00000007365.2"/>
</dbReference>
<feature type="domain" description="Immunoglobulin V-set" evidence="4">
    <location>
        <begin position="46"/>
        <end position="132"/>
    </location>
</feature>
<dbReference type="PANTHER" id="PTHR11860">
    <property type="entry name" value="POLYMERIC-IMMUNOGLOBULIN RECEPTOR"/>
    <property type="match status" value="1"/>
</dbReference>
<dbReference type="Pfam" id="PF07686">
    <property type="entry name" value="V-set"/>
    <property type="match status" value="1"/>
</dbReference>
<reference evidence="5" key="1">
    <citation type="submission" date="2025-08" db="UniProtKB">
        <authorList>
            <consortium name="Ensembl"/>
        </authorList>
    </citation>
    <scope>IDENTIFICATION</scope>
</reference>
<dbReference type="InterPro" id="IPR013106">
    <property type="entry name" value="Ig_V-set"/>
</dbReference>
<keyword evidence="6" id="KW-1185">Reference proteome</keyword>
<evidence type="ECO:0000256" key="3">
    <source>
        <dbReference type="ARBA" id="ARBA00023136"/>
    </source>
</evidence>
<dbReference type="PANTHER" id="PTHR11860:SF87">
    <property type="entry name" value="CMRF35-LIKE MOLECULE 8"/>
    <property type="match status" value="1"/>
</dbReference>
<protein>
    <recommendedName>
        <fullName evidence="4">Immunoglobulin V-set domain-containing protein</fullName>
    </recommendedName>
</protein>
<keyword evidence="3" id="KW-0472">Membrane</keyword>
<reference evidence="5" key="2">
    <citation type="submission" date="2025-09" db="UniProtKB">
        <authorList>
            <consortium name="Ensembl"/>
        </authorList>
    </citation>
    <scope>IDENTIFICATION</scope>
</reference>
<evidence type="ECO:0000313" key="6">
    <source>
        <dbReference type="Proteomes" id="UP000472276"/>
    </source>
</evidence>
<keyword evidence="2" id="KW-0812">Transmembrane</keyword>
<dbReference type="OMA" id="KYICRND"/>
<proteinExistence type="predicted"/>
<comment type="subcellular location">
    <subcellularLocation>
        <location evidence="1">Membrane</location>
    </subcellularLocation>
</comment>
<dbReference type="Proteomes" id="UP000472276">
    <property type="component" value="Unassembled WGS sequence"/>
</dbReference>
<evidence type="ECO:0000256" key="1">
    <source>
        <dbReference type="ARBA" id="ARBA00004370"/>
    </source>
</evidence>
<evidence type="ECO:0000259" key="4">
    <source>
        <dbReference type="Pfam" id="PF07686"/>
    </source>
</evidence>
<dbReference type="InterPro" id="IPR050671">
    <property type="entry name" value="CD300_family_receptors"/>
</dbReference>
<sequence>LNTHNSGFYIKSFILTKGIVLYITAGLFDKNTHLINAQTNLYTKVEGEDFRFELDTEVTAGSRKYICRNDSEKEDILIETTENRAESGRYIIRYDISDKKVNMGFNVTITSLTKSDSGRYKCGVRKKDAKNTCLEFEISVTDGDSPCFCYHCVFKIKNELFQFNLMQSAETLCQLPSLNQRVAGYNQVYIILKWENIPLLSAADPGVQ</sequence>
<dbReference type="AlphaFoldDB" id="A0A668SJR5"/>
<dbReference type="Gene3D" id="2.60.40.10">
    <property type="entry name" value="Immunoglobulins"/>
    <property type="match status" value="1"/>
</dbReference>
<evidence type="ECO:0000313" key="5">
    <source>
        <dbReference type="Ensembl" id="ENSOABP00000014681.1"/>
    </source>
</evidence>
<dbReference type="InterPro" id="IPR036179">
    <property type="entry name" value="Ig-like_dom_sf"/>
</dbReference>
<dbReference type="InterPro" id="IPR013783">
    <property type="entry name" value="Ig-like_fold"/>
</dbReference>
<accession>A0A668SJR5</accession>
<dbReference type="SUPFAM" id="SSF48726">
    <property type="entry name" value="Immunoglobulin"/>
    <property type="match status" value="1"/>
</dbReference>
<dbReference type="GO" id="GO:0004888">
    <property type="term" value="F:transmembrane signaling receptor activity"/>
    <property type="evidence" value="ECO:0007669"/>
    <property type="project" value="TreeGrafter"/>
</dbReference>
<name>A0A668SJR5_OREAU</name>
<dbReference type="GO" id="GO:0005886">
    <property type="term" value="C:plasma membrane"/>
    <property type="evidence" value="ECO:0007669"/>
    <property type="project" value="TreeGrafter"/>
</dbReference>
<evidence type="ECO:0000256" key="2">
    <source>
        <dbReference type="ARBA" id="ARBA00022692"/>
    </source>
</evidence>
<organism evidence="5 6">
    <name type="scientific">Oreochromis aureus</name>
    <name type="common">Israeli tilapia</name>
    <name type="synonym">Chromis aureus</name>
    <dbReference type="NCBI Taxonomy" id="47969"/>
    <lineage>
        <taxon>Eukaryota</taxon>
        <taxon>Metazoa</taxon>
        <taxon>Chordata</taxon>
        <taxon>Craniata</taxon>
        <taxon>Vertebrata</taxon>
        <taxon>Euteleostomi</taxon>
        <taxon>Actinopterygii</taxon>
        <taxon>Neopterygii</taxon>
        <taxon>Teleostei</taxon>
        <taxon>Neoteleostei</taxon>
        <taxon>Acanthomorphata</taxon>
        <taxon>Ovalentaria</taxon>
        <taxon>Cichlomorphae</taxon>
        <taxon>Cichliformes</taxon>
        <taxon>Cichlidae</taxon>
        <taxon>African cichlids</taxon>
        <taxon>Pseudocrenilabrinae</taxon>
        <taxon>Oreochromini</taxon>
        <taxon>Oreochromis</taxon>
    </lineage>
</organism>